<accession>A0A3N1H299</accession>
<comment type="caution">
    <text evidence="1">The sequence shown here is derived from an EMBL/GenBank/DDBJ whole genome shotgun (WGS) entry which is preliminary data.</text>
</comment>
<sequence length="172" mass="20246">MTRNLSHLAAIANVDADYRHYPKDVIALPDHDLALPDAHLKWYEVREPQDVVDPGLREEGKAFLREEAASGELDISGDLGFVVHHLCRGDFYFLIVCTWRRENEMWETVYIRDVKQHDSYRRLEQGKHREVLCVWEMGAVLHEQQAWIRYLYSDRDEQAKIAYLDDRFTGTV</sequence>
<dbReference type="RefSeq" id="WP_123742561.1">
    <property type="nucleotide sequence ID" value="NZ_RJKM01000001.1"/>
</dbReference>
<protein>
    <submittedName>
        <fullName evidence="1">Uncharacterized protein</fullName>
    </submittedName>
</protein>
<evidence type="ECO:0000313" key="2">
    <source>
        <dbReference type="Proteomes" id="UP000268727"/>
    </source>
</evidence>
<dbReference type="Proteomes" id="UP000268727">
    <property type="component" value="Unassembled WGS sequence"/>
</dbReference>
<name>A0A3N1H299_9PSEU</name>
<gene>
    <name evidence="1" type="ORF">EDD40_1883</name>
</gene>
<reference evidence="1 2" key="1">
    <citation type="submission" date="2018-11" db="EMBL/GenBank/DDBJ databases">
        <title>Sequencing the genomes of 1000 actinobacteria strains.</title>
        <authorList>
            <person name="Klenk H.-P."/>
        </authorList>
    </citation>
    <scope>NUCLEOTIDE SEQUENCE [LARGE SCALE GENOMIC DNA]</scope>
    <source>
        <strain evidence="1 2">DSM 44231</strain>
    </source>
</reference>
<dbReference type="EMBL" id="RJKM01000001">
    <property type="protein sequence ID" value="ROP36609.1"/>
    <property type="molecule type" value="Genomic_DNA"/>
</dbReference>
<dbReference type="OrthoDB" id="1248892at2"/>
<proteinExistence type="predicted"/>
<keyword evidence="2" id="KW-1185">Reference proteome</keyword>
<evidence type="ECO:0000313" key="1">
    <source>
        <dbReference type="EMBL" id="ROP36609.1"/>
    </source>
</evidence>
<organism evidence="1 2">
    <name type="scientific">Saccharothrix texasensis</name>
    <dbReference type="NCBI Taxonomy" id="103734"/>
    <lineage>
        <taxon>Bacteria</taxon>
        <taxon>Bacillati</taxon>
        <taxon>Actinomycetota</taxon>
        <taxon>Actinomycetes</taxon>
        <taxon>Pseudonocardiales</taxon>
        <taxon>Pseudonocardiaceae</taxon>
        <taxon>Saccharothrix</taxon>
    </lineage>
</organism>
<dbReference type="AlphaFoldDB" id="A0A3N1H299"/>